<evidence type="ECO:0000256" key="2">
    <source>
        <dbReference type="ARBA" id="ARBA00023125"/>
    </source>
</evidence>
<evidence type="ECO:0000259" key="4">
    <source>
        <dbReference type="PROSITE" id="PS50043"/>
    </source>
</evidence>
<protein>
    <submittedName>
        <fullName evidence="6">DNA-binding response regulator</fullName>
    </submittedName>
</protein>
<dbReference type="Pfam" id="PF00072">
    <property type="entry name" value="Response_reg"/>
    <property type="match status" value="1"/>
</dbReference>
<dbReference type="InterPro" id="IPR000792">
    <property type="entry name" value="Tscrpt_reg_LuxR_C"/>
</dbReference>
<dbReference type="CDD" id="cd06170">
    <property type="entry name" value="LuxR_C_like"/>
    <property type="match status" value="1"/>
</dbReference>
<dbReference type="InterPro" id="IPR039420">
    <property type="entry name" value="WalR-like"/>
</dbReference>
<gene>
    <name evidence="6" type="ORF">GCM10011511_27350</name>
</gene>
<dbReference type="Gene3D" id="3.40.50.2300">
    <property type="match status" value="1"/>
</dbReference>
<comment type="caution">
    <text evidence="6">The sequence shown here is derived from an EMBL/GenBank/DDBJ whole genome shotgun (WGS) entry which is preliminary data.</text>
</comment>
<dbReference type="InterPro" id="IPR058245">
    <property type="entry name" value="NreC/VraR/RcsB-like_REC"/>
</dbReference>
<name>A0A8J2XTA9_9BACT</name>
<evidence type="ECO:0000256" key="1">
    <source>
        <dbReference type="ARBA" id="ARBA00022553"/>
    </source>
</evidence>
<reference evidence="6" key="2">
    <citation type="submission" date="2020-09" db="EMBL/GenBank/DDBJ databases">
        <authorList>
            <person name="Sun Q."/>
            <person name="Zhou Y."/>
        </authorList>
    </citation>
    <scope>NUCLEOTIDE SEQUENCE</scope>
    <source>
        <strain evidence="6">CGMCC 1.15448</strain>
    </source>
</reference>
<reference evidence="6" key="1">
    <citation type="journal article" date="2014" name="Int. J. Syst. Evol. Microbiol.">
        <title>Complete genome sequence of Corynebacterium casei LMG S-19264T (=DSM 44701T), isolated from a smear-ripened cheese.</title>
        <authorList>
            <consortium name="US DOE Joint Genome Institute (JGI-PGF)"/>
            <person name="Walter F."/>
            <person name="Albersmeier A."/>
            <person name="Kalinowski J."/>
            <person name="Ruckert C."/>
        </authorList>
    </citation>
    <scope>NUCLEOTIDE SEQUENCE</scope>
    <source>
        <strain evidence="6">CGMCC 1.15448</strain>
    </source>
</reference>
<dbReference type="PROSITE" id="PS50043">
    <property type="entry name" value="HTH_LUXR_2"/>
    <property type="match status" value="1"/>
</dbReference>
<organism evidence="6 7">
    <name type="scientific">Puia dinghuensis</name>
    <dbReference type="NCBI Taxonomy" id="1792502"/>
    <lineage>
        <taxon>Bacteria</taxon>
        <taxon>Pseudomonadati</taxon>
        <taxon>Bacteroidota</taxon>
        <taxon>Chitinophagia</taxon>
        <taxon>Chitinophagales</taxon>
        <taxon>Chitinophagaceae</taxon>
        <taxon>Puia</taxon>
    </lineage>
</organism>
<dbReference type="CDD" id="cd17535">
    <property type="entry name" value="REC_NarL-like"/>
    <property type="match status" value="1"/>
</dbReference>
<proteinExistence type="predicted"/>
<sequence length="220" mass="24355">MIKVMITDDHLLVTDSLSKALAAYDHIDISGIYNTGEALLQALRKQLPDVLLLDVHLADAKDASLAKRILQNYPGIKILIMTADESIVLVRELMEAGCYGYLSKSRATGAILAEALRKVADGELYVDEPLKEKLLKDLLQPGAKRLGEKNKLTMREKEVLQLIAAGLSNRQIADKLCVSLRTIENHRYNLLQKLDEKNAVGLVKAAIRLGLFPEDRAGKE</sequence>
<accession>A0A8J2XTA9</accession>
<dbReference type="GO" id="GO:0003677">
    <property type="term" value="F:DNA binding"/>
    <property type="evidence" value="ECO:0007669"/>
    <property type="project" value="UniProtKB-KW"/>
</dbReference>
<dbReference type="PANTHER" id="PTHR43214:SF43">
    <property type="entry name" value="TWO-COMPONENT RESPONSE REGULATOR"/>
    <property type="match status" value="1"/>
</dbReference>
<feature type="modified residue" description="4-aspartylphosphate" evidence="3">
    <location>
        <position position="54"/>
    </location>
</feature>
<keyword evidence="1 3" id="KW-0597">Phosphoprotein</keyword>
<dbReference type="InterPro" id="IPR001789">
    <property type="entry name" value="Sig_transdc_resp-reg_receiver"/>
</dbReference>
<dbReference type="InterPro" id="IPR011006">
    <property type="entry name" value="CheY-like_superfamily"/>
</dbReference>
<dbReference type="EMBL" id="BMJC01000003">
    <property type="protein sequence ID" value="GGB02590.1"/>
    <property type="molecule type" value="Genomic_DNA"/>
</dbReference>
<dbReference type="PROSITE" id="PS00622">
    <property type="entry name" value="HTH_LUXR_1"/>
    <property type="match status" value="1"/>
</dbReference>
<dbReference type="SUPFAM" id="SSF52172">
    <property type="entry name" value="CheY-like"/>
    <property type="match status" value="1"/>
</dbReference>
<dbReference type="RefSeq" id="WP_188932541.1">
    <property type="nucleotide sequence ID" value="NZ_BMJC01000003.1"/>
</dbReference>
<dbReference type="Pfam" id="PF00196">
    <property type="entry name" value="GerE"/>
    <property type="match status" value="1"/>
</dbReference>
<dbReference type="SMART" id="SM00448">
    <property type="entry name" value="REC"/>
    <property type="match status" value="1"/>
</dbReference>
<dbReference type="PRINTS" id="PR00038">
    <property type="entry name" value="HTHLUXR"/>
</dbReference>
<feature type="domain" description="HTH luxR-type" evidence="4">
    <location>
        <begin position="145"/>
        <end position="210"/>
    </location>
</feature>
<dbReference type="PROSITE" id="PS50110">
    <property type="entry name" value="RESPONSE_REGULATORY"/>
    <property type="match status" value="1"/>
</dbReference>
<dbReference type="SMART" id="SM00421">
    <property type="entry name" value="HTH_LUXR"/>
    <property type="match status" value="1"/>
</dbReference>
<evidence type="ECO:0000256" key="3">
    <source>
        <dbReference type="PROSITE-ProRule" id="PRU00169"/>
    </source>
</evidence>
<dbReference type="Proteomes" id="UP000607559">
    <property type="component" value="Unassembled WGS sequence"/>
</dbReference>
<dbReference type="AlphaFoldDB" id="A0A8J2XTA9"/>
<dbReference type="GO" id="GO:0000160">
    <property type="term" value="P:phosphorelay signal transduction system"/>
    <property type="evidence" value="ECO:0007669"/>
    <property type="project" value="InterPro"/>
</dbReference>
<dbReference type="InterPro" id="IPR016032">
    <property type="entry name" value="Sig_transdc_resp-reg_C-effctor"/>
</dbReference>
<feature type="domain" description="Response regulatory" evidence="5">
    <location>
        <begin position="3"/>
        <end position="119"/>
    </location>
</feature>
<evidence type="ECO:0000313" key="7">
    <source>
        <dbReference type="Proteomes" id="UP000607559"/>
    </source>
</evidence>
<evidence type="ECO:0000313" key="6">
    <source>
        <dbReference type="EMBL" id="GGB02590.1"/>
    </source>
</evidence>
<dbReference type="SUPFAM" id="SSF46894">
    <property type="entry name" value="C-terminal effector domain of the bipartite response regulators"/>
    <property type="match status" value="1"/>
</dbReference>
<keyword evidence="7" id="KW-1185">Reference proteome</keyword>
<keyword evidence="2 6" id="KW-0238">DNA-binding</keyword>
<dbReference type="GO" id="GO:0006355">
    <property type="term" value="P:regulation of DNA-templated transcription"/>
    <property type="evidence" value="ECO:0007669"/>
    <property type="project" value="InterPro"/>
</dbReference>
<dbReference type="PANTHER" id="PTHR43214">
    <property type="entry name" value="TWO-COMPONENT RESPONSE REGULATOR"/>
    <property type="match status" value="1"/>
</dbReference>
<evidence type="ECO:0000259" key="5">
    <source>
        <dbReference type="PROSITE" id="PS50110"/>
    </source>
</evidence>